<dbReference type="GO" id="GO:0006874">
    <property type="term" value="P:intracellular calcium ion homeostasis"/>
    <property type="evidence" value="ECO:0007669"/>
    <property type="project" value="TreeGrafter"/>
</dbReference>
<proteinExistence type="predicted"/>
<dbReference type="InterPro" id="IPR037608">
    <property type="entry name" value="STIM1/2"/>
</dbReference>
<dbReference type="Gene3D" id="1.20.5.340">
    <property type="match status" value="1"/>
</dbReference>
<keyword evidence="17" id="KW-1185">Reference proteome</keyword>
<dbReference type="FunFam" id="1.10.238.180:FF:000001">
    <property type="entry name" value="Stromal interaction molecule 1"/>
    <property type="match status" value="1"/>
</dbReference>
<keyword evidence="4" id="KW-0812">Transmembrane</keyword>
<dbReference type="GO" id="GO:0005509">
    <property type="term" value="F:calcium ion binding"/>
    <property type="evidence" value="ECO:0007669"/>
    <property type="project" value="TreeGrafter"/>
</dbReference>
<dbReference type="Pfam" id="PF25578">
    <property type="entry name" value="EF-hand_STIM1"/>
    <property type="match status" value="1"/>
</dbReference>
<dbReference type="GO" id="GO:0005246">
    <property type="term" value="F:calcium channel regulator activity"/>
    <property type="evidence" value="ECO:0007669"/>
    <property type="project" value="InterPro"/>
</dbReference>
<evidence type="ECO:0000256" key="3">
    <source>
        <dbReference type="ARBA" id="ARBA00022568"/>
    </source>
</evidence>
<feature type="compositionally biased region" description="Low complexity" evidence="13">
    <location>
        <begin position="525"/>
        <end position="534"/>
    </location>
</feature>
<keyword evidence="7" id="KW-0106">Calcium</keyword>
<feature type="coiled-coil region" evidence="12">
    <location>
        <begin position="122"/>
        <end position="205"/>
    </location>
</feature>
<feature type="region of interest" description="Disordered" evidence="13">
    <location>
        <begin position="384"/>
        <end position="403"/>
    </location>
</feature>
<gene>
    <name evidence="16" type="ORF">NHX12_010273</name>
</gene>
<dbReference type="InterPro" id="IPR057835">
    <property type="entry name" value="EF-hand_STIM1/2"/>
</dbReference>
<organism evidence="16 17">
    <name type="scientific">Muraenolepis orangiensis</name>
    <name type="common">Patagonian moray cod</name>
    <dbReference type="NCBI Taxonomy" id="630683"/>
    <lineage>
        <taxon>Eukaryota</taxon>
        <taxon>Metazoa</taxon>
        <taxon>Chordata</taxon>
        <taxon>Craniata</taxon>
        <taxon>Vertebrata</taxon>
        <taxon>Euteleostomi</taxon>
        <taxon>Actinopterygii</taxon>
        <taxon>Neopterygii</taxon>
        <taxon>Teleostei</taxon>
        <taxon>Neoteleostei</taxon>
        <taxon>Acanthomorphata</taxon>
        <taxon>Zeiogadaria</taxon>
        <taxon>Gadariae</taxon>
        <taxon>Gadiformes</taxon>
        <taxon>Muraenolepidoidei</taxon>
        <taxon>Muraenolepididae</taxon>
        <taxon>Muraenolepis</taxon>
    </lineage>
</organism>
<comment type="caution">
    <text evidence="16">The sequence shown here is derived from an EMBL/GenBank/DDBJ whole genome shotgun (WGS) entry which is preliminary data.</text>
</comment>
<keyword evidence="6" id="KW-0732">Signal</keyword>
<evidence type="ECO:0000256" key="6">
    <source>
        <dbReference type="ARBA" id="ARBA00022729"/>
    </source>
</evidence>
<evidence type="ECO:0000256" key="8">
    <source>
        <dbReference type="ARBA" id="ARBA00022989"/>
    </source>
</evidence>
<evidence type="ECO:0000256" key="7">
    <source>
        <dbReference type="ARBA" id="ARBA00022837"/>
    </source>
</evidence>
<keyword evidence="8" id="KW-1133">Transmembrane helix</keyword>
<feature type="compositionally biased region" description="Acidic residues" evidence="13">
    <location>
        <begin position="538"/>
        <end position="549"/>
    </location>
</feature>
<feature type="region of interest" description="Disordered" evidence="13">
    <location>
        <begin position="441"/>
        <end position="471"/>
    </location>
</feature>
<evidence type="ECO:0000313" key="17">
    <source>
        <dbReference type="Proteomes" id="UP001148018"/>
    </source>
</evidence>
<evidence type="ECO:0000313" key="16">
    <source>
        <dbReference type="EMBL" id="KAJ3589428.1"/>
    </source>
</evidence>
<dbReference type="AlphaFoldDB" id="A0A9Q0DKZ3"/>
<evidence type="ECO:0000256" key="2">
    <source>
        <dbReference type="ARBA" id="ARBA00022448"/>
    </source>
</evidence>
<feature type="region of interest" description="Disordered" evidence="13">
    <location>
        <begin position="512"/>
        <end position="569"/>
    </location>
</feature>
<keyword evidence="10" id="KW-0406">Ion transport</keyword>
<evidence type="ECO:0000256" key="9">
    <source>
        <dbReference type="ARBA" id="ARBA00023054"/>
    </source>
</evidence>
<dbReference type="PANTHER" id="PTHR15136">
    <property type="entry name" value="STROMAL INTERACTION MOLECULE HOMOLOG"/>
    <property type="match status" value="1"/>
</dbReference>
<dbReference type="OrthoDB" id="9986177at2759"/>
<keyword evidence="9 12" id="KW-0175">Coiled coil</keyword>
<dbReference type="GO" id="GO:0051049">
    <property type="term" value="P:regulation of transport"/>
    <property type="evidence" value="ECO:0007669"/>
    <property type="project" value="UniProtKB-ARBA"/>
</dbReference>
<evidence type="ECO:0000256" key="12">
    <source>
        <dbReference type="SAM" id="Coils"/>
    </source>
</evidence>
<dbReference type="Gene3D" id="1.10.238.180">
    <property type="match status" value="1"/>
</dbReference>
<reference evidence="16" key="1">
    <citation type="submission" date="2022-07" db="EMBL/GenBank/DDBJ databases">
        <title>Chromosome-level genome of Muraenolepis orangiensis.</title>
        <authorList>
            <person name="Kim J."/>
        </authorList>
    </citation>
    <scope>NUCLEOTIDE SEQUENCE</scope>
    <source>
        <strain evidence="16">KU_S4_2022</strain>
        <tissue evidence="16">Muscle</tissue>
    </source>
</reference>
<dbReference type="EMBL" id="JANIIK010000115">
    <property type="protein sequence ID" value="KAJ3589428.1"/>
    <property type="molecule type" value="Genomic_DNA"/>
</dbReference>
<evidence type="ECO:0000256" key="4">
    <source>
        <dbReference type="ARBA" id="ARBA00022692"/>
    </source>
</evidence>
<evidence type="ECO:0000256" key="5">
    <source>
        <dbReference type="ARBA" id="ARBA00022723"/>
    </source>
</evidence>
<dbReference type="FunFam" id="1.20.5.340:FF:000011">
    <property type="entry name" value="Stromal interaction molecule 1"/>
    <property type="match status" value="1"/>
</dbReference>
<protein>
    <recommendedName>
        <fullName evidence="18">Stromal interaction molecule Orai1-activating region domain-containing protein</fullName>
    </recommendedName>
</protein>
<comment type="subcellular location">
    <subcellularLocation>
        <location evidence="1">Membrane</location>
        <topology evidence="1">Single-pass type I membrane protein</topology>
    </subcellularLocation>
</comment>
<sequence length="569" mass="63915">MMLSFEAIHSIHKLMDDDADGTVDTKETDGFLREDMKSKDPRAKHSSFHQADLLISLEDMWTSWKSSPGLTQLWTRSCLDHPWDMALGCSVLMALGGCWFACTQGRRSRDHLGQLMKDLEGLQCAEQSLLDLQERLQKAQEEQHNVEVEKVNMEEKLRDEISTAKREAQRLKELREGTENERSRQKYAEQELEQVRMVLRKAERELESRASWAPPGFLQKWLQLTHEVEVQYYNIKKQSAERQLIQAKEGAEKIKKKRSSLFGTFHVAHSSSLDDVDHKILTAKQALGEVTAALREKLHRWQQIEALTGFSLVNNPGLSVLASILNLDPAFLGLRSPALQHLLISDDLDDMDEDMLSPGTLKYAAWQMDRRVSDIWPLSGISDSQSPWKHSAPNLTPLRQRTTEPVLNLGSQRDIMNRSDSDSSLPLPHYESYRSKASLLASRPPLQHSQACNGARPPQPSQGDGLYMLPSAGLEKSSSLGELRGSVPAPLAASSHNSRSLCFSPPDLEPVAGHGMWKQHNGKGPSSSRLPTRRSPLEDEGGSTGEETESNGGAGRRRHAFNKIFRKRT</sequence>
<evidence type="ECO:0000259" key="14">
    <source>
        <dbReference type="Pfam" id="PF16533"/>
    </source>
</evidence>
<keyword evidence="3" id="KW-0109">Calcium transport</keyword>
<dbReference type="PANTHER" id="PTHR15136:SF14">
    <property type="entry name" value="STROMAL INTERACTION MOLECULE 1 ISOFORM X1"/>
    <property type="match status" value="1"/>
</dbReference>
<name>A0A9Q0DKZ3_9TELE</name>
<keyword evidence="11" id="KW-0472">Membrane</keyword>
<evidence type="ECO:0000256" key="11">
    <source>
        <dbReference type="ARBA" id="ARBA00023136"/>
    </source>
</evidence>
<dbReference type="CDD" id="cd11722">
    <property type="entry name" value="SOAR"/>
    <property type="match status" value="1"/>
</dbReference>
<dbReference type="Pfam" id="PF16533">
    <property type="entry name" value="SOAR"/>
    <property type="match status" value="1"/>
</dbReference>
<dbReference type="InterPro" id="IPR032393">
    <property type="entry name" value="SOAR_STIM1/2"/>
</dbReference>
<accession>A0A9Q0DKZ3</accession>
<keyword evidence="2" id="KW-0813">Transport</keyword>
<keyword evidence="5" id="KW-0479">Metal-binding</keyword>
<evidence type="ECO:0000259" key="15">
    <source>
        <dbReference type="Pfam" id="PF25578"/>
    </source>
</evidence>
<evidence type="ECO:0000256" key="10">
    <source>
        <dbReference type="ARBA" id="ARBA00023065"/>
    </source>
</evidence>
<evidence type="ECO:0000256" key="1">
    <source>
        <dbReference type="ARBA" id="ARBA00004479"/>
    </source>
</evidence>
<dbReference type="GO" id="GO:0002115">
    <property type="term" value="P:store-operated calcium entry"/>
    <property type="evidence" value="ECO:0007669"/>
    <property type="project" value="TreeGrafter"/>
</dbReference>
<evidence type="ECO:0008006" key="18">
    <source>
        <dbReference type="Google" id="ProtNLM"/>
    </source>
</evidence>
<dbReference type="Proteomes" id="UP001148018">
    <property type="component" value="Unassembled WGS sequence"/>
</dbReference>
<feature type="domain" description="STIM1/2 Orai1-activating region" evidence="14">
    <location>
        <begin position="212"/>
        <end position="312"/>
    </location>
</feature>
<dbReference type="GO" id="GO:0005783">
    <property type="term" value="C:endoplasmic reticulum"/>
    <property type="evidence" value="ECO:0007669"/>
    <property type="project" value="TreeGrafter"/>
</dbReference>
<feature type="domain" description="STIM1/2 EF-hand" evidence="15">
    <location>
        <begin position="2"/>
        <end position="65"/>
    </location>
</feature>
<feature type="compositionally biased region" description="Basic residues" evidence="13">
    <location>
        <begin position="555"/>
        <end position="569"/>
    </location>
</feature>
<evidence type="ECO:0000256" key="13">
    <source>
        <dbReference type="SAM" id="MobiDB-lite"/>
    </source>
</evidence>
<dbReference type="Gene3D" id="1.10.287.3550">
    <property type="match status" value="1"/>
</dbReference>
<dbReference type="GO" id="GO:0005886">
    <property type="term" value="C:plasma membrane"/>
    <property type="evidence" value="ECO:0007669"/>
    <property type="project" value="TreeGrafter"/>
</dbReference>